<evidence type="ECO:0000256" key="2">
    <source>
        <dbReference type="ARBA" id="ARBA00023125"/>
    </source>
</evidence>
<accession>A0A1L5P9Z8</accession>
<dbReference type="Pfam" id="PF03472">
    <property type="entry name" value="Autoind_bind"/>
    <property type="match status" value="1"/>
</dbReference>
<feature type="domain" description="HTH luxR-type" evidence="4">
    <location>
        <begin position="183"/>
        <end position="248"/>
    </location>
</feature>
<evidence type="ECO:0000256" key="3">
    <source>
        <dbReference type="ARBA" id="ARBA00023163"/>
    </source>
</evidence>
<evidence type="ECO:0000256" key="1">
    <source>
        <dbReference type="ARBA" id="ARBA00023015"/>
    </source>
</evidence>
<dbReference type="InterPro" id="IPR005143">
    <property type="entry name" value="TF_LuxR_autoind-bd_dom"/>
</dbReference>
<proteinExistence type="predicted"/>
<dbReference type="PANTHER" id="PTHR44688:SF16">
    <property type="entry name" value="DNA-BINDING TRANSCRIPTIONAL ACTIVATOR DEVR_DOSR"/>
    <property type="match status" value="1"/>
</dbReference>
<reference evidence="5 6" key="1">
    <citation type="submission" date="2016-09" db="EMBL/GenBank/DDBJ databases">
        <title>The complete genome sequences of Rhizobium gallicum, symbiovars gallicum and phaseoli, symbionts associated to common bean (Phaseolus vulgaris).</title>
        <authorList>
            <person name="Bustos P."/>
            <person name="Santamaria R.I."/>
            <person name="Perez-Carrascal O.M."/>
            <person name="Juarez S."/>
            <person name="Lozano L."/>
            <person name="Martinez-Flores I."/>
            <person name="Martinez-Romero E."/>
            <person name="Cevallos M."/>
            <person name="Romero D."/>
            <person name="Davila G."/>
            <person name="Gonzalez V."/>
        </authorList>
    </citation>
    <scope>NUCLEOTIDE SEQUENCE [LARGE SCALE GENOMIC DNA]</scope>
    <source>
        <strain evidence="5 6">8C-3</strain>
        <plasmid evidence="6">Plasmid prsp8c3a</plasmid>
    </source>
</reference>
<name>A0A1L5P9Z8_RHIET</name>
<dbReference type="InterPro" id="IPR016032">
    <property type="entry name" value="Sig_transdc_resp-reg_C-effctor"/>
</dbReference>
<dbReference type="EMBL" id="CP017242">
    <property type="protein sequence ID" value="APO76995.1"/>
    <property type="molecule type" value="Genomic_DNA"/>
</dbReference>
<evidence type="ECO:0000313" key="5">
    <source>
        <dbReference type="EMBL" id="APO76995.1"/>
    </source>
</evidence>
<keyword evidence="1" id="KW-0805">Transcription regulation</keyword>
<gene>
    <name evidence="5" type="ORF">AM571_PA00108</name>
</gene>
<dbReference type="Gene3D" id="3.30.450.80">
    <property type="entry name" value="Transcription factor LuxR-like, autoinducer-binding domain"/>
    <property type="match status" value="1"/>
</dbReference>
<dbReference type="Proteomes" id="UP000185109">
    <property type="component" value="Plasmid pRsp8C3a"/>
</dbReference>
<evidence type="ECO:0000313" key="6">
    <source>
        <dbReference type="Proteomes" id="UP000185109"/>
    </source>
</evidence>
<dbReference type="SMART" id="SM00421">
    <property type="entry name" value="HTH_LUXR"/>
    <property type="match status" value="1"/>
</dbReference>
<keyword evidence="5" id="KW-0614">Plasmid</keyword>
<dbReference type="PROSITE" id="PS50043">
    <property type="entry name" value="HTH_LUXR_2"/>
    <property type="match status" value="1"/>
</dbReference>
<dbReference type="SUPFAM" id="SSF46894">
    <property type="entry name" value="C-terminal effector domain of the bipartite response regulators"/>
    <property type="match status" value="1"/>
</dbReference>
<dbReference type="InterPro" id="IPR000792">
    <property type="entry name" value="Tscrpt_reg_LuxR_C"/>
</dbReference>
<dbReference type="PRINTS" id="PR00038">
    <property type="entry name" value="HTHLUXR"/>
</dbReference>
<dbReference type="GO" id="GO:0003677">
    <property type="term" value="F:DNA binding"/>
    <property type="evidence" value="ECO:0007669"/>
    <property type="project" value="UniProtKB-KW"/>
</dbReference>
<evidence type="ECO:0000259" key="4">
    <source>
        <dbReference type="PROSITE" id="PS50043"/>
    </source>
</evidence>
<dbReference type="PANTHER" id="PTHR44688">
    <property type="entry name" value="DNA-BINDING TRANSCRIPTIONAL ACTIVATOR DEVR_DOSR"/>
    <property type="match status" value="1"/>
</dbReference>
<organism evidence="5 6">
    <name type="scientific">Rhizobium etli 8C-3</name>
    <dbReference type="NCBI Taxonomy" id="538025"/>
    <lineage>
        <taxon>Bacteria</taxon>
        <taxon>Pseudomonadati</taxon>
        <taxon>Pseudomonadota</taxon>
        <taxon>Alphaproteobacteria</taxon>
        <taxon>Hyphomicrobiales</taxon>
        <taxon>Rhizobiaceae</taxon>
        <taxon>Rhizobium/Agrobacterium group</taxon>
        <taxon>Rhizobium</taxon>
    </lineage>
</organism>
<dbReference type="Pfam" id="PF00196">
    <property type="entry name" value="GerE"/>
    <property type="match status" value="1"/>
</dbReference>
<keyword evidence="2" id="KW-0238">DNA-binding</keyword>
<dbReference type="InterPro" id="IPR036388">
    <property type="entry name" value="WH-like_DNA-bd_sf"/>
</dbReference>
<dbReference type="SUPFAM" id="SSF75516">
    <property type="entry name" value="Pheromone-binding domain of LuxR-like quorum-sensing transcription factors"/>
    <property type="match status" value="1"/>
</dbReference>
<geneLocation type="plasmid" evidence="6">
    <name>prsp8c3a</name>
</geneLocation>
<dbReference type="CDD" id="cd06170">
    <property type="entry name" value="LuxR_C_like"/>
    <property type="match status" value="1"/>
</dbReference>
<keyword evidence="3" id="KW-0804">Transcription</keyword>
<protein>
    <submittedName>
        <fullName evidence="5">LuxR family transcriptional regulator protein</fullName>
    </submittedName>
</protein>
<dbReference type="AlphaFoldDB" id="A0A1L5P9Z8"/>
<dbReference type="PROSITE" id="PS00622">
    <property type="entry name" value="HTH_LUXR_1"/>
    <property type="match status" value="1"/>
</dbReference>
<dbReference type="InterPro" id="IPR036693">
    <property type="entry name" value="TF_LuxR_autoind-bd_dom_sf"/>
</dbReference>
<dbReference type="Gene3D" id="1.10.10.10">
    <property type="entry name" value="Winged helix-like DNA-binding domain superfamily/Winged helix DNA-binding domain"/>
    <property type="match status" value="1"/>
</dbReference>
<sequence length="252" mass="28639">MAANRSIPPIVDHRRLSLSLRTLQAAKHREDLHPALDELCVRYGLSHMTFLVVCSGGRSGLYPYYCTTYPGRWTEIYVDKQYFDIDPVINVLRLGFMPVDWSSLNQPPAQVSRVFEEARSYDIGPHGLSIPIRGPKGERCLFSVTSNLPKRDWSRLRASSIHELQILSHYLHETMLSASGLREVNRYRNLSRRESQCLQLLARGRISKQIAADLGISENSVKLYLRSARLKLGSVTSYHAVAKASFLELIKI</sequence>
<dbReference type="GO" id="GO:0006355">
    <property type="term" value="P:regulation of DNA-templated transcription"/>
    <property type="evidence" value="ECO:0007669"/>
    <property type="project" value="InterPro"/>
</dbReference>